<evidence type="ECO:0000313" key="1">
    <source>
        <dbReference type="WBParaSite" id="MCU_007132-RC"/>
    </source>
</evidence>
<proteinExistence type="predicted"/>
<sequence>MPQPTQLQVFVEWTWNQSIWDQKQQRHLPSVRKSIEQVHRWCTLNIRCFVKATTVNL</sequence>
<protein>
    <submittedName>
        <fullName evidence="1">Transposase</fullName>
    </submittedName>
</protein>
<name>A0A5K3FG59_MESCO</name>
<reference evidence="1" key="1">
    <citation type="submission" date="2019-11" db="UniProtKB">
        <authorList>
            <consortium name="WormBaseParasite"/>
        </authorList>
    </citation>
    <scope>IDENTIFICATION</scope>
</reference>
<accession>A0A5K3FG59</accession>
<dbReference type="WBParaSite" id="MCU_007132-RC">
    <property type="protein sequence ID" value="MCU_007132-RC"/>
    <property type="gene ID" value="MCU_007132"/>
</dbReference>
<organism evidence="1">
    <name type="scientific">Mesocestoides corti</name>
    <name type="common">Flatworm</name>
    <dbReference type="NCBI Taxonomy" id="53468"/>
    <lineage>
        <taxon>Eukaryota</taxon>
        <taxon>Metazoa</taxon>
        <taxon>Spiralia</taxon>
        <taxon>Lophotrochozoa</taxon>
        <taxon>Platyhelminthes</taxon>
        <taxon>Cestoda</taxon>
        <taxon>Eucestoda</taxon>
        <taxon>Cyclophyllidea</taxon>
        <taxon>Mesocestoididae</taxon>
        <taxon>Mesocestoides</taxon>
    </lineage>
</organism>
<dbReference type="AlphaFoldDB" id="A0A5K3FG59"/>